<sequence length="171" mass="20563">MKFKLIIPYYGKFPSIFDLWLKSCKNNPEIEWLLVTDIDCSEVLPLNVKRLNLTFKELKNKFEQKLGMSISLESPYKLCDYKPLYGYLFEEYLKDFDFWGYCDMDVVWGKIFDFLPMELFRKYDKILDLGHLSFIRNDKAINENFKKYRGYLTILKKPINYTYDEAWGGIT</sequence>
<gene>
    <name evidence="1" type="ORF">OCV99_16875</name>
</gene>
<dbReference type="RefSeq" id="WP_158372134.1">
    <property type="nucleotide sequence ID" value="NZ_JAOQJU010000039.1"/>
</dbReference>
<name>A0ABT2RRZ0_9FIRM</name>
<dbReference type="Pfam" id="PF20330">
    <property type="entry name" value="DUF6625"/>
    <property type="match status" value="1"/>
</dbReference>
<comment type="caution">
    <text evidence="1">The sequence shown here is derived from an EMBL/GenBank/DDBJ whole genome shotgun (WGS) entry which is preliminary data.</text>
</comment>
<proteinExistence type="predicted"/>
<evidence type="ECO:0000313" key="2">
    <source>
        <dbReference type="Proteomes" id="UP001652431"/>
    </source>
</evidence>
<evidence type="ECO:0000313" key="1">
    <source>
        <dbReference type="EMBL" id="MCU6688173.1"/>
    </source>
</evidence>
<protein>
    <recommendedName>
        <fullName evidence="3">Glycosyl transferase</fullName>
    </recommendedName>
</protein>
<reference evidence="1 2" key="1">
    <citation type="journal article" date="2021" name="ISME Commun">
        <title>Automated analysis of genomic sequences facilitates high-throughput and comprehensive description of bacteria.</title>
        <authorList>
            <person name="Hitch T.C.A."/>
        </authorList>
    </citation>
    <scope>NUCLEOTIDE SEQUENCE [LARGE SCALE GENOMIC DNA]</scope>
    <source>
        <strain evidence="1 2">Sanger_03</strain>
    </source>
</reference>
<evidence type="ECO:0008006" key="3">
    <source>
        <dbReference type="Google" id="ProtNLM"/>
    </source>
</evidence>
<organism evidence="1 2">
    <name type="scientific">Dorea acetigenes</name>
    <dbReference type="NCBI Taxonomy" id="2981787"/>
    <lineage>
        <taxon>Bacteria</taxon>
        <taxon>Bacillati</taxon>
        <taxon>Bacillota</taxon>
        <taxon>Clostridia</taxon>
        <taxon>Lachnospirales</taxon>
        <taxon>Lachnospiraceae</taxon>
        <taxon>Dorea</taxon>
    </lineage>
</organism>
<dbReference type="InterPro" id="IPR046733">
    <property type="entry name" value="DUF6625"/>
</dbReference>
<accession>A0ABT2RRZ0</accession>
<keyword evidence="2" id="KW-1185">Reference proteome</keyword>
<dbReference type="Proteomes" id="UP001652431">
    <property type="component" value="Unassembled WGS sequence"/>
</dbReference>
<dbReference type="EMBL" id="JAOQJU010000039">
    <property type="protein sequence ID" value="MCU6688173.1"/>
    <property type="molecule type" value="Genomic_DNA"/>
</dbReference>